<keyword evidence="11" id="KW-1133">Transmembrane helix</keyword>
<dbReference type="GO" id="GO:0016020">
    <property type="term" value="C:membrane"/>
    <property type="evidence" value="ECO:0007669"/>
    <property type="project" value="UniProtKB-SubCell"/>
</dbReference>
<evidence type="ECO:0000256" key="13">
    <source>
        <dbReference type="ARBA" id="ARBA00024209"/>
    </source>
</evidence>
<organism evidence="14 15">
    <name type="scientific">Brassica carinata</name>
    <name type="common">Ethiopian mustard</name>
    <name type="synonym">Abyssinian cabbage</name>
    <dbReference type="NCBI Taxonomy" id="52824"/>
    <lineage>
        <taxon>Eukaryota</taxon>
        <taxon>Viridiplantae</taxon>
        <taxon>Streptophyta</taxon>
        <taxon>Embryophyta</taxon>
        <taxon>Tracheophyta</taxon>
        <taxon>Spermatophyta</taxon>
        <taxon>Magnoliopsida</taxon>
        <taxon>eudicotyledons</taxon>
        <taxon>Gunneridae</taxon>
        <taxon>Pentapetalae</taxon>
        <taxon>rosids</taxon>
        <taxon>malvids</taxon>
        <taxon>Brassicales</taxon>
        <taxon>Brassicaceae</taxon>
        <taxon>Brassiceae</taxon>
        <taxon>Brassica</taxon>
    </lineage>
</organism>
<dbReference type="InterPro" id="IPR046948">
    <property type="entry name" value="ATL20-22-like"/>
</dbReference>
<evidence type="ECO:0000256" key="3">
    <source>
        <dbReference type="ARBA" id="ARBA00004906"/>
    </source>
</evidence>
<evidence type="ECO:0000256" key="8">
    <source>
        <dbReference type="ARBA" id="ARBA00022771"/>
    </source>
</evidence>
<evidence type="ECO:0000313" key="14">
    <source>
        <dbReference type="EMBL" id="KAG2284902.1"/>
    </source>
</evidence>
<reference evidence="14 15" key="1">
    <citation type="submission" date="2020-02" db="EMBL/GenBank/DDBJ databases">
        <authorList>
            <person name="Ma Q."/>
            <person name="Huang Y."/>
            <person name="Song X."/>
            <person name="Pei D."/>
        </authorList>
    </citation>
    <scope>NUCLEOTIDE SEQUENCE [LARGE SCALE GENOMIC DNA]</scope>
    <source>
        <strain evidence="14">Sxm20200214</strain>
        <tissue evidence="14">Leaf</tissue>
    </source>
</reference>
<evidence type="ECO:0000256" key="11">
    <source>
        <dbReference type="ARBA" id="ARBA00022989"/>
    </source>
</evidence>
<evidence type="ECO:0000313" key="15">
    <source>
        <dbReference type="Proteomes" id="UP000886595"/>
    </source>
</evidence>
<keyword evidence="8" id="KW-0863">Zinc-finger</keyword>
<evidence type="ECO:0000256" key="12">
    <source>
        <dbReference type="ARBA" id="ARBA00023136"/>
    </source>
</evidence>
<comment type="similarity">
    <text evidence="13">Belongs to the RING-type zinc finger family. ATL subfamily.</text>
</comment>
<comment type="catalytic activity">
    <reaction evidence="1">
        <text>S-ubiquitinyl-[E2 ubiquitin-conjugating enzyme]-L-cysteine + [acceptor protein]-L-lysine = [E2 ubiquitin-conjugating enzyme]-L-cysteine + N(6)-ubiquitinyl-[acceptor protein]-L-lysine.</text>
        <dbReference type="EC" id="2.3.2.27"/>
    </reaction>
</comment>
<keyword evidence="9" id="KW-0833">Ubl conjugation pathway</keyword>
<evidence type="ECO:0000256" key="10">
    <source>
        <dbReference type="ARBA" id="ARBA00022833"/>
    </source>
</evidence>
<keyword evidence="10" id="KW-0862">Zinc</keyword>
<evidence type="ECO:0000256" key="4">
    <source>
        <dbReference type="ARBA" id="ARBA00012483"/>
    </source>
</evidence>
<dbReference type="Proteomes" id="UP000886595">
    <property type="component" value="Unassembled WGS sequence"/>
</dbReference>
<dbReference type="EC" id="2.3.2.27" evidence="4"/>
<name>A0A8X7RBB4_BRACI</name>
<comment type="caution">
    <text evidence="14">The sequence shown here is derived from an EMBL/GenBank/DDBJ whole genome shotgun (WGS) entry which is preliminary data.</text>
</comment>
<accession>A0A8X7RBB4</accession>
<keyword evidence="7" id="KW-0479">Metal-binding</keyword>
<evidence type="ECO:0000256" key="9">
    <source>
        <dbReference type="ARBA" id="ARBA00022786"/>
    </source>
</evidence>
<comment type="pathway">
    <text evidence="3">Protein modification; protein ubiquitination.</text>
</comment>
<dbReference type="GO" id="GO:0008270">
    <property type="term" value="F:zinc ion binding"/>
    <property type="evidence" value="ECO:0007669"/>
    <property type="project" value="UniProtKB-KW"/>
</dbReference>
<evidence type="ECO:0000256" key="5">
    <source>
        <dbReference type="ARBA" id="ARBA00022679"/>
    </source>
</evidence>
<comment type="subcellular location">
    <subcellularLocation>
        <location evidence="2">Membrane</location>
        <topology evidence="2">Single-pass membrane protein</topology>
    </subcellularLocation>
</comment>
<keyword evidence="15" id="KW-1185">Reference proteome</keyword>
<evidence type="ECO:0000256" key="1">
    <source>
        <dbReference type="ARBA" id="ARBA00000900"/>
    </source>
</evidence>
<evidence type="ECO:0000256" key="7">
    <source>
        <dbReference type="ARBA" id="ARBA00022723"/>
    </source>
</evidence>
<dbReference type="GO" id="GO:0061630">
    <property type="term" value="F:ubiquitin protein ligase activity"/>
    <property type="evidence" value="ECO:0007669"/>
    <property type="project" value="UniProtKB-EC"/>
</dbReference>
<sequence length="83" mass="9440">MLPSCQIVKTLDVPVSRPVVSEKPRFSTFVNNQDLWLKWDSPSCSTCERDHLRCGFISNDSLQVKCFPFGKSGTNYSSYNCNE</sequence>
<proteinExistence type="inferred from homology"/>
<keyword evidence="5" id="KW-0808">Transferase</keyword>
<keyword evidence="6" id="KW-0812">Transmembrane</keyword>
<keyword evidence="12" id="KW-0472">Membrane</keyword>
<dbReference type="PANTHER" id="PTHR46279">
    <property type="entry name" value="RING/U-BOX SUPERFAMILY PROTEIN"/>
    <property type="match status" value="1"/>
</dbReference>
<evidence type="ECO:0000256" key="2">
    <source>
        <dbReference type="ARBA" id="ARBA00004167"/>
    </source>
</evidence>
<dbReference type="OrthoDB" id="8062037at2759"/>
<dbReference type="PANTHER" id="PTHR46279:SF2">
    <property type="entry name" value="RING-H2 FINGER PROTEIN ATL21A-RELATED"/>
    <property type="match status" value="1"/>
</dbReference>
<protein>
    <recommendedName>
        <fullName evidence="4">RING-type E3 ubiquitin transferase</fullName>
        <ecNumber evidence="4">2.3.2.27</ecNumber>
    </recommendedName>
</protein>
<evidence type="ECO:0000256" key="6">
    <source>
        <dbReference type="ARBA" id="ARBA00022692"/>
    </source>
</evidence>
<dbReference type="AlphaFoldDB" id="A0A8X7RBB4"/>
<gene>
    <name evidence="14" type="ORF">Bca52824_044506</name>
</gene>
<dbReference type="EMBL" id="JAAMPC010000010">
    <property type="protein sequence ID" value="KAG2284902.1"/>
    <property type="molecule type" value="Genomic_DNA"/>
</dbReference>